<reference evidence="4" key="1">
    <citation type="submission" date="2020-03" db="EMBL/GenBank/DDBJ databases">
        <title>The deep terrestrial virosphere.</title>
        <authorList>
            <person name="Holmfeldt K."/>
            <person name="Nilsson E."/>
            <person name="Simone D."/>
            <person name="Lopez-Fernandez M."/>
            <person name="Wu X."/>
            <person name="de Brujin I."/>
            <person name="Lundin D."/>
            <person name="Andersson A."/>
            <person name="Bertilsson S."/>
            <person name="Dopson M."/>
        </authorList>
    </citation>
    <scope>NUCLEOTIDE SEQUENCE</scope>
    <source>
        <strain evidence="4">MM171A02357</strain>
        <strain evidence="3">MM171B01783</strain>
    </source>
</reference>
<evidence type="ECO:0000256" key="1">
    <source>
        <dbReference type="ARBA" id="ARBA00023125"/>
    </source>
</evidence>
<gene>
    <name evidence="4" type="ORF">MM171A02357_0007</name>
    <name evidence="3" type="ORF">MM171B01783_0008</name>
</gene>
<proteinExistence type="predicted"/>
<dbReference type="InterPro" id="IPR010095">
    <property type="entry name" value="Cas12f1-like_TNB"/>
</dbReference>
<dbReference type="AlphaFoldDB" id="A0A6M3X4V9"/>
<dbReference type="EMBL" id="MT143921">
    <property type="protein sequence ID" value="QJH92796.1"/>
    <property type="molecule type" value="Genomic_DNA"/>
</dbReference>
<keyword evidence="1" id="KW-0238">DNA-binding</keyword>
<protein>
    <submittedName>
        <fullName evidence="4">Putative transposase</fullName>
    </submittedName>
</protein>
<sequence length="359" mass="41242">MRRTSKVYLRYLNPGKVDLIKAFLNKYQNAVNYTIFRLWSEQNIISSNLLDKTVTDVISERFDITARLSQCVGKQAKEIVTSQREFSKRKQRLPRFKSHTANLDSRFVTIEEFDGHFDMCIKTASGVPSMVIPFNWTSHTNKFRKDGWLLGNSIRMGYDTSGIFIDLIFEKQKPLLKREGIIAGMDRGYNIMLAVSDGQRIGAGLKPQIKIGGKRRKTWHHYIETETNRCLKELDTNNIKLIAIENLKKVKANKRGKFSRKMNRLLSFWLYARVGNRLEQLCEERGIAISLKNPWKTSQRCSECGNIDRRNRKGEKFLCLSCNHKENADDNASKNLESLGLAGVYSLRSLPIKPVGATP</sequence>
<name>A0A6M3X4V9_9ZZZZ</name>
<organism evidence="4">
    <name type="scientific">viral metagenome</name>
    <dbReference type="NCBI Taxonomy" id="1070528"/>
    <lineage>
        <taxon>unclassified sequences</taxon>
        <taxon>metagenomes</taxon>
        <taxon>organismal metagenomes</taxon>
    </lineage>
</organism>
<evidence type="ECO:0000313" key="3">
    <source>
        <dbReference type="EMBL" id="QJB01892.1"/>
    </source>
</evidence>
<accession>A0A6M3X4V9</accession>
<dbReference type="NCBIfam" id="TIGR01766">
    <property type="entry name" value="IS200/IS605 family accessory protein TnpB-like domain"/>
    <property type="match status" value="1"/>
</dbReference>
<dbReference type="GO" id="GO:0003677">
    <property type="term" value="F:DNA binding"/>
    <property type="evidence" value="ECO:0007669"/>
    <property type="project" value="UniProtKB-KW"/>
</dbReference>
<dbReference type="EMBL" id="MT143742">
    <property type="protein sequence ID" value="QJB01892.1"/>
    <property type="molecule type" value="Genomic_DNA"/>
</dbReference>
<feature type="domain" description="Cas12f1-like TNB" evidence="2">
    <location>
        <begin position="271"/>
        <end position="336"/>
    </location>
</feature>
<dbReference type="Pfam" id="PF07282">
    <property type="entry name" value="Cas12f1-like_TNB"/>
    <property type="match status" value="1"/>
</dbReference>
<evidence type="ECO:0000313" key="4">
    <source>
        <dbReference type="EMBL" id="QJH92796.1"/>
    </source>
</evidence>
<evidence type="ECO:0000259" key="2">
    <source>
        <dbReference type="Pfam" id="PF07282"/>
    </source>
</evidence>